<dbReference type="Proteomes" id="UP001454036">
    <property type="component" value="Unassembled WGS sequence"/>
</dbReference>
<organism evidence="1 2">
    <name type="scientific">Lithospermum erythrorhizon</name>
    <name type="common">Purple gromwell</name>
    <name type="synonym">Lithospermum officinale var. erythrorhizon</name>
    <dbReference type="NCBI Taxonomy" id="34254"/>
    <lineage>
        <taxon>Eukaryota</taxon>
        <taxon>Viridiplantae</taxon>
        <taxon>Streptophyta</taxon>
        <taxon>Embryophyta</taxon>
        <taxon>Tracheophyta</taxon>
        <taxon>Spermatophyta</taxon>
        <taxon>Magnoliopsida</taxon>
        <taxon>eudicotyledons</taxon>
        <taxon>Gunneridae</taxon>
        <taxon>Pentapetalae</taxon>
        <taxon>asterids</taxon>
        <taxon>lamiids</taxon>
        <taxon>Boraginales</taxon>
        <taxon>Boraginaceae</taxon>
        <taxon>Boraginoideae</taxon>
        <taxon>Lithospermeae</taxon>
        <taxon>Lithospermum</taxon>
    </lineage>
</organism>
<gene>
    <name evidence="1" type="ORF">LIER_41802</name>
</gene>
<keyword evidence="2" id="KW-1185">Reference proteome</keyword>
<evidence type="ECO:0000313" key="2">
    <source>
        <dbReference type="Proteomes" id="UP001454036"/>
    </source>
</evidence>
<reference evidence="1 2" key="1">
    <citation type="submission" date="2024-01" db="EMBL/GenBank/DDBJ databases">
        <title>The complete chloroplast genome sequence of Lithospermum erythrorhizon: insights into the phylogenetic relationship among Boraginaceae species and the maternal lineages of purple gromwells.</title>
        <authorList>
            <person name="Okada T."/>
            <person name="Watanabe K."/>
        </authorList>
    </citation>
    <scope>NUCLEOTIDE SEQUENCE [LARGE SCALE GENOMIC DNA]</scope>
</reference>
<comment type="caution">
    <text evidence="1">The sequence shown here is derived from an EMBL/GenBank/DDBJ whole genome shotgun (WGS) entry which is preliminary data.</text>
</comment>
<sequence length="73" mass="8462">MPSKLVGREIEKWKWFQVARSINGTFVELTVFAEDQDSNSRNQCKLHVHNVLRDETPDDELLDQVDKGFEGNT</sequence>
<accession>A0AAV3RHL7</accession>
<proteinExistence type="predicted"/>
<protein>
    <submittedName>
        <fullName evidence="1">Uncharacterized protein</fullName>
    </submittedName>
</protein>
<evidence type="ECO:0000313" key="1">
    <source>
        <dbReference type="EMBL" id="GAA0174856.1"/>
    </source>
</evidence>
<name>A0AAV3RHL7_LITER</name>
<dbReference type="EMBL" id="BAABME010026980">
    <property type="protein sequence ID" value="GAA0174856.1"/>
    <property type="molecule type" value="Genomic_DNA"/>
</dbReference>
<dbReference type="AlphaFoldDB" id="A0AAV3RHL7"/>